<dbReference type="AlphaFoldDB" id="A0AAV7GBP0"/>
<dbReference type="Proteomes" id="UP000775213">
    <property type="component" value="Unassembled WGS sequence"/>
</dbReference>
<proteinExistence type="predicted"/>
<comment type="caution">
    <text evidence="1">The sequence shown here is derived from an EMBL/GenBank/DDBJ whole genome shotgun (WGS) entry which is preliminary data.</text>
</comment>
<reference evidence="1 2" key="1">
    <citation type="journal article" date="2021" name="Hortic Res">
        <title>Chromosome-scale assembly of the Dendrobium chrysotoxum genome enhances the understanding of orchid evolution.</title>
        <authorList>
            <person name="Zhang Y."/>
            <person name="Zhang G.Q."/>
            <person name="Zhang D."/>
            <person name="Liu X.D."/>
            <person name="Xu X.Y."/>
            <person name="Sun W.H."/>
            <person name="Yu X."/>
            <person name="Zhu X."/>
            <person name="Wang Z.W."/>
            <person name="Zhao X."/>
            <person name="Zhong W.Y."/>
            <person name="Chen H."/>
            <person name="Yin W.L."/>
            <person name="Huang T."/>
            <person name="Niu S.C."/>
            <person name="Liu Z.J."/>
        </authorList>
    </citation>
    <scope>NUCLEOTIDE SEQUENCE [LARGE SCALE GENOMIC DNA]</scope>
    <source>
        <strain evidence="1">Lindl</strain>
    </source>
</reference>
<sequence length="121" mass="14117">MALKVQASMKRASSSYDRRIFLSTKVKERFAQLFREFVNHGGVVLSIIASKGWETLCEELSTSLVNVVREFFMNAKEAHNNRCFVRDKWNMLIFSFNLVPIDPQELLSILIWCGIVWKEKE</sequence>
<gene>
    <name evidence="1" type="ORF">IEQ34_017541</name>
</gene>
<evidence type="ECO:0000313" key="1">
    <source>
        <dbReference type="EMBL" id="KAH0453217.1"/>
    </source>
</evidence>
<name>A0AAV7GBP0_DENCH</name>
<evidence type="ECO:0000313" key="2">
    <source>
        <dbReference type="Proteomes" id="UP000775213"/>
    </source>
</evidence>
<accession>A0AAV7GBP0</accession>
<keyword evidence="2" id="KW-1185">Reference proteome</keyword>
<dbReference type="EMBL" id="JAGFBR010000016">
    <property type="protein sequence ID" value="KAH0453217.1"/>
    <property type="molecule type" value="Genomic_DNA"/>
</dbReference>
<organism evidence="1 2">
    <name type="scientific">Dendrobium chrysotoxum</name>
    <name type="common">Orchid</name>
    <dbReference type="NCBI Taxonomy" id="161865"/>
    <lineage>
        <taxon>Eukaryota</taxon>
        <taxon>Viridiplantae</taxon>
        <taxon>Streptophyta</taxon>
        <taxon>Embryophyta</taxon>
        <taxon>Tracheophyta</taxon>
        <taxon>Spermatophyta</taxon>
        <taxon>Magnoliopsida</taxon>
        <taxon>Liliopsida</taxon>
        <taxon>Asparagales</taxon>
        <taxon>Orchidaceae</taxon>
        <taxon>Epidendroideae</taxon>
        <taxon>Malaxideae</taxon>
        <taxon>Dendrobiinae</taxon>
        <taxon>Dendrobium</taxon>
    </lineage>
</organism>
<protein>
    <submittedName>
        <fullName evidence="1">Uncharacterized protein</fullName>
    </submittedName>
</protein>